<evidence type="ECO:0000313" key="4">
    <source>
        <dbReference type="EMBL" id="PSB01270.1"/>
    </source>
</evidence>
<dbReference type="GO" id="GO:0016787">
    <property type="term" value="F:hydrolase activity"/>
    <property type="evidence" value="ECO:0007669"/>
    <property type="project" value="UniProtKB-KW"/>
</dbReference>
<feature type="domain" description="Phospholipase/carboxylesterase/thioesterase" evidence="3">
    <location>
        <begin position="17"/>
        <end position="207"/>
    </location>
</feature>
<organism evidence="4 5">
    <name type="scientific">Merismopedia glauca CCAP 1448/3</name>
    <dbReference type="NCBI Taxonomy" id="1296344"/>
    <lineage>
        <taxon>Bacteria</taxon>
        <taxon>Bacillati</taxon>
        <taxon>Cyanobacteriota</taxon>
        <taxon>Cyanophyceae</taxon>
        <taxon>Synechococcales</taxon>
        <taxon>Merismopediaceae</taxon>
        <taxon>Merismopedia</taxon>
    </lineage>
</organism>
<evidence type="ECO:0000256" key="2">
    <source>
        <dbReference type="ARBA" id="ARBA00022801"/>
    </source>
</evidence>
<dbReference type="Gene3D" id="3.40.50.1820">
    <property type="entry name" value="alpha/beta hydrolase"/>
    <property type="match status" value="1"/>
</dbReference>
<dbReference type="InterPro" id="IPR029058">
    <property type="entry name" value="AB_hydrolase_fold"/>
</dbReference>
<accession>A0A2T1BZ03</accession>
<dbReference type="SUPFAM" id="SSF53474">
    <property type="entry name" value="alpha/beta-Hydrolases"/>
    <property type="match status" value="1"/>
</dbReference>
<name>A0A2T1BZ03_9CYAN</name>
<sequence length="209" mass="22419">MSLSVISIPPTTGGLPTGVVVGLHGWGANGEDLASLASLLDLPNYQFLFPDAPFAHPYSSEGKMWYSFAQTSAEAAQGDRELAASQELLQNWLVSLPETTGVPLERIILMGFSQGGAMALDLGFKLPVAGLVILSGYLHPAPRSSEVDLPPMLIVHGKQDNVVPVTSARLARGTIEAMGAKVNYHEFDMGHEIRSEVLPIIKEFIRQVA</sequence>
<reference evidence="4 5" key="1">
    <citation type="submission" date="2018-02" db="EMBL/GenBank/DDBJ databases">
        <authorList>
            <person name="Cohen D.B."/>
            <person name="Kent A.D."/>
        </authorList>
    </citation>
    <scope>NUCLEOTIDE SEQUENCE [LARGE SCALE GENOMIC DNA]</scope>
    <source>
        <strain evidence="4 5">CCAP 1448/3</strain>
    </source>
</reference>
<dbReference type="Proteomes" id="UP000238762">
    <property type="component" value="Unassembled WGS sequence"/>
</dbReference>
<dbReference type="EMBL" id="PVWJ01000118">
    <property type="protein sequence ID" value="PSB01270.1"/>
    <property type="molecule type" value="Genomic_DNA"/>
</dbReference>
<proteinExistence type="inferred from homology"/>
<dbReference type="InterPro" id="IPR003140">
    <property type="entry name" value="PLipase/COase/thioEstase"/>
</dbReference>
<keyword evidence="2" id="KW-0378">Hydrolase</keyword>
<dbReference type="OrthoDB" id="9801763at2"/>
<dbReference type="InterPro" id="IPR050565">
    <property type="entry name" value="LYPA1-2/EST-like"/>
</dbReference>
<evidence type="ECO:0000256" key="1">
    <source>
        <dbReference type="ARBA" id="ARBA00006499"/>
    </source>
</evidence>
<comment type="similarity">
    <text evidence="1">Belongs to the AB hydrolase superfamily. AB hydrolase 2 family.</text>
</comment>
<evidence type="ECO:0000259" key="3">
    <source>
        <dbReference type="Pfam" id="PF02230"/>
    </source>
</evidence>
<gene>
    <name evidence="4" type="ORF">C7B64_19185</name>
</gene>
<dbReference type="AlphaFoldDB" id="A0A2T1BZ03"/>
<reference evidence="4 5" key="2">
    <citation type="submission" date="2018-03" db="EMBL/GenBank/DDBJ databases">
        <title>The ancient ancestry and fast evolution of plastids.</title>
        <authorList>
            <person name="Moore K.R."/>
            <person name="Magnabosco C."/>
            <person name="Momper L."/>
            <person name="Gold D.A."/>
            <person name="Bosak T."/>
            <person name="Fournier G.P."/>
        </authorList>
    </citation>
    <scope>NUCLEOTIDE SEQUENCE [LARGE SCALE GENOMIC DNA]</scope>
    <source>
        <strain evidence="4 5">CCAP 1448/3</strain>
    </source>
</reference>
<protein>
    <submittedName>
        <fullName evidence="4">Serine esterase</fullName>
    </submittedName>
</protein>
<dbReference type="PANTHER" id="PTHR10655">
    <property type="entry name" value="LYSOPHOSPHOLIPASE-RELATED"/>
    <property type="match status" value="1"/>
</dbReference>
<evidence type="ECO:0000313" key="5">
    <source>
        <dbReference type="Proteomes" id="UP000238762"/>
    </source>
</evidence>
<dbReference type="Pfam" id="PF02230">
    <property type="entry name" value="Abhydrolase_2"/>
    <property type="match status" value="1"/>
</dbReference>
<keyword evidence="5" id="KW-1185">Reference proteome</keyword>
<comment type="caution">
    <text evidence="4">The sequence shown here is derived from an EMBL/GenBank/DDBJ whole genome shotgun (WGS) entry which is preliminary data.</text>
</comment>
<dbReference type="PANTHER" id="PTHR10655:SF17">
    <property type="entry name" value="LYSOPHOSPHOLIPASE-LIKE PROTEIN 1"/>
    <property type="match status" value="1"/>
</dbReference>